<sequence length="104" mass="11096">MVLCCLSMREALSYAASYTVEAQVCSYICFWPSPSIRASGALSQEAKSRAFQATPDALDSTRLLGAPKHNRKTTCPNSGMNAVADSTSICNSRLIISDDSSPSI</sequence>
<organism evidence="1 2">
    <name type="scientific">Phytophthora fragariaefolia</name>
    <dbReference type="NCBI Taxonomy" id="1490495"/>
    <lineage>
        <taxon>Eukaryota</taxon>
        <taxon>Sar</taxon>
        <taxon>Stramenopiles</taxon>
        <taxon>Oomycota</taxon>
        <taxon>Peronosporomycetes</taxon>
        <taxon>Peronosporales</taxon>
        <taxon>Peronosporaceae</taxon>
        <taxon>Phytophthora</taxon>
    </lineage>
</organism>
<protein>
    <submittedName>
        <fullName evidence="1">Unnamed protein product</fullName>
    </submittedName>
</protein>
<dbReference type="EMBL" id="BSXT01001523">
    <property type="protein sequence ID" value="GMF43247.1"/>
    <property type="molecule type" value="Genomic_DNA"/>
</dbReference>
<dbReference type="AlphaFoldDB" id="A0A9W6XQ27"/>
<comment type="caution">
    <text evidence="1">The sequence shown here is derived from an EMBL/GenBank/DDBJ whole genome shotgun (WGS) entry which is preliminary data.</text>
</comment>
<proteinExistence type="predicted"/>
<name>A0A9W6XQ27_9STRA</name>
<evidence type="ECO:0000313" key="1">
    <source>
        <dbReference type="EMBL" id="GMF43247.1"/>
    </source>
</evidence>
<accession>A0A9W6XQ27</accession>
<evidence type="ECO:0000313" key="2">
    <source>
        <dbReference type="Proteomes" id="UP001165121"/>
    </source>
</evidence>
<dbReference type="Proteomes" id="UP001165121">
    <property type="component" value="Unassembled WGS sequence"/>
</dbReference>
<reference evidence="1" key="1">
    <citation type="submission" date="2023-04" db="EMBL/GenBank/DDBJ databases">
        <title>Phytophthora fragariaefolia NBRC 109709.</title>
        <authorList>
            <person name="Ichikawa N."/>
            <person name="Sato H."/>
            <person name="Tonouchi N."/>
        </authorList>
    </citation>
    <scope>NUCLEOTIDE SEQUENCE</scope>
    <source>
        <strain evidence="1">NBRC 109709</strain>
    </source>
</reference>
<keyword evidence="2" id="KW-1185">Reference proteome</keyword>
<gene>
    <name evidence="1" type="ORF">Pfra01_001455000</name>
</gene>